<proteinExistence type="predicted"/>
<evidence type="ECO:0000313" key="1">
    <source>
        <dbReference type="EMBL" id="RKP00952.1"/>
    </source>
</evidence>
<sequence length="188" mass="20096">MPVSTAPVNAAVDATARWVQAATREPVTLEQAAALSAPLRADEITVDPLSGLTYLRLSGYLARLKAAFGDVVPPPLHLLDAPTPKELMRLQRHLGPGWRAVDPSHENDGPRDGEAMPPWVAVAMTALVRLGKDLGIALELWEAGVAGRLRDQGPYVRVWVSAAPNATGAKGAKKAAQGRYQWVRKSAT</sequence>
<dbReference type="Proteomes" id="UP000274922">
    <property type="component" value="Unassembled WGS sequence"/>
</dbReference>
<gene>
    <name evidence="1" type="ORF">CXG81DRAFT_26358</name>
</gene>
<name>A0A4P9X6Y8_9FUNG</name>
<accession>A0A4P9X6Y8</accession>
<evidence type="ECO:0000313" key="2">
    <source>
        <dbReference type="Proteomes" id="UP000274922"/>
    </source>
</evidence>
<keyword evidence="2" id="KW-1185">Reference proteome</keyword>
<protein>
    <submittedName>
        <fullName evidence="1">Uncharacterized protein</fullName>
    </submittedName>
</protein>
<dbReference type="EMBL" id="ML014191">
    <property type="protein sequence ID" value="RKP00952.1"/>
    <property type="molecule type" value="Genomic_DNA"/>
</dbReference>
<reference evidence="2" key="1">
    <citation type="journal article" date="2018" name="Nat. Microbiol.">
        <title>Leveraging single-cell genomics to expand the fungal tree of life.</title>
        <authorList>
            <person name="Ahrendt S.R."/>
            <person name="Quandt C.A."/>
            <person name="Ciobanu D."/>
            <person name="Clum A."/>
            <person name="Salamov A."/>
            <person name="Andreopoulos B."/>
            <person name="Cheng J.F."/>
            <person name="Woyke T."/>
            <person name="Pelin A."/>
            <person name="Henrissat B."/>
            <person name="Reynolds N.K."/>
            <person name="Benny G.L."/>
            <person name="Smith M.E."/>
            <person name="James T.Y."/>
            <person name="Grigoriev I.V."/>
        </authorList>
    </citation>
    <scope>NUCLEOTIDE SEQUENCE [LARGE SCALE GENOMIC DNA]</scope>
    <source>
        <strain evidence="2">ATCC 52028</strain>
    </source>
</reference>
<organism evidence="1 2">
    <name type="scientific">Caulochytrium protostelioides</name>
    <dbReference type="NCBI Taxonomy" id="1555241"/>
    <lineage>
        <taxon>Eukaryota</taxon>
        <taxon>Fungi</taxon>
        <taxon>Fungi incertae sedis</taxon>
        <taxon>Chytridiomycota</taxon>
        <taxon>Chytridiomycota incertae sedis</taxon>
        <taxon>Chytridiomycetes</taxon>
        <taxon>Caulochytriales</taxon>
        <taxon>Caulochytriaceae</taxon>
        <taxon>Caulochytrium</taxon>
    </lineage>
</organism>
<dbReference type="AlphaFoldDB" id="A0A4P9X6Y8"/>